<dbReference type="InterPro" id="IPR042213">
    <property type="entry name" value="NBD_C_sf"/>
</dbReference>
<organism evidence="9 10">
    <name type="scientific">Cohnella zeiphila</name>
    <dbReference type="NCBI Taxonomy" id="2761120"/>
    <lineage>
        <taxon>Bacteria</taxon>
        <taxon>Bacillati</taxon>
        <taxon>Bacillota</taxon>
        <taxon>Bacilli</taxon>
        <taxon>Bacillales</taxon>
        <taxon>Paenibacillaceae</taxon>
        <taxon>Cohnella</taxon>
    </lineage>
</organism>
<keyword evidence="3" id="KW-0547">Nucleotide-binding</keyword>
<sequence length="431" mass="46337">MKIAIIADDLTGAGDTGVQFARGGMKTLVLLRSNPDRTPDADVLILDTDSRSLSAEEAYAKVRKAAEYVKICGAEVVFKKIDSTLRGNIGAELDAVYDAFQPDFVVFAPAYPQYGRVVRHGHMHVDGKPLHETEFAHDPKTPIADSSVPRLIGLQSVRKVGLVTEDDLASDDSALAAKLEQFRREGVAYLAFDSAGEDDLKRIVHLFDSLPYRVAWSGCAGLAPYLAGGVEAGKAALPKTWHPVLTIVGSVHIRTRRQMETALSLPDVRGVKLLSHLAVAGEVEWEEELERICREAGESLRSGFSVILYSSGSPEEIELAQKVGGVQGLTPVEVSNCISLALGLATARLLRDFPVNRLVLTGGDTAKQVSNCLNVHTFELIDEVETGVPVGILHGERPIYGVTKAGGFGSENVLAEAIKILQGEETTCAQS</sequence>
<dbReference type="Pfam" id="PF17042">
    <property type="entry name" value="NBD_C"/>
    <property type="match status" value="1"/>
</dbReference>
<accession>A0A7X0VU59</accession>
<name>A0A7X0VU59_9BACL</name>
<evidence type="ECO:0000259" key="8">
    <source>
        <dbReference type="Pfam" id="PF17042"/>
    </source>
</evidence>
<dbReference type="SUPFAM" id="SSF142764">
    <property type="entry name" value="YgbK-like"/>
    <property type="match status" value="1"/>
</dbReference>
<protein>
    <submittedName>
        <fullName evidence="9">Four-carbon acid sugar kinase family protein</fullName>
    </submittedName>
</protein>
<evidence type="ECO:0000256" key="2">
    <source>
        <dbReference type="ARBA" id="ARBA00022679"/>
    </source>
</evidence>
<evidence type="ECO:0000313" key="9">
    <source>
        <dbReference type="EMBL" id="MBB6730671.1"/>
    </source>
</evidence>
<dbReference type="Proteomes" id="UP000564644">
    <property type="component" value="Unassembled WGS sequence"/>
</dbReference>
<dbReference type="GO" id="GO:0005524">
    <property type="term" value="F:ATP binding"/>
    <property type="evidence" value="ECO:0007669"/>
    <property type="project" value="UniProtKB-KW"/>
</dbReference>
<dbReference type="GO" id="GO:0016301">
    <property type="term" value="F:kinase activity"/>
    <property type="evidence" value="ECO:0007669"/>
    <property type="project" value="UniProtKB-KW"/>
</dbReference>
<evidence type="ECO:0000256" key="5">
    <source>
        <dbReference type="ARBA" id="ARBA00022840"/>
    </source>
</evidence>
<dbReference type="InterPro" id="IPR031475">
    <property type="entry name" value="NBD_C"/>
</dbReference>
<dbReference type="RefSeq" id="WP_185128334.1">
    <property type="nucleotide sequence ID" value="NZ_JACJVO010000008.1"/>
</dbReference>
<evidence type="ECO:0000313" key="10">
    <source>
        <dbReference type="Proteomes" id="UP000564644"/>
    </source>
</evidence>
<comment type="caution">
    <text evidence="9">The sequence shown here is derived from an EMBL/GenBank/DDBJ whole genome shotgun (WGS) entry which is preliminary data.</text>
</comment>
<dbReference type="InterPro" id="IPR010737">
    <property type="entry name" value="4-carb_acid_sugar_kinase_N"/>
</dbReference>
<feature type="domain" description="Four-carbon acid sugar kinase nucleotide binding" evidence="8">
    <location>
        <begin position="245"/>
        <end position="414"/>
    </location>
</feature>
<dbReference type="Gene3D" id="3.40.980.20">
    <property type="entry name" value="Four-carbon acid sugar kinase, nucleotide binding domain"/>
    <property type="match status" value="1"/>
</dbReference>
<evidence type="ECO:0000259" key="7">
    <source>
        <dbReference type="Pfam" id="PF07005"/>
    </source>
</evidence>
<keyword evidence="10" id="KW-1185">Reference proteome</keyword>
<dbReference type="EMBL" id="JACJVO010000008">
    <property type="protein sequence ID" value="MBB6730671.1"/>
    <property type="molecule type" value="Genomic_DNA"/>
</dbReference>
<dbReference type="AlphaFoldDB" id="A0A7X0VU59"/>
<keyword evidence="5" id="KW-0067">ATP-binding</keyword>
<evidence type="ECO:0000256" key="4">
    <source>
        <dbReference type="ARBA" id="ARBA00022777"/>
    </source>
</evidence>
<feature type="domain" description="Four-carbon acid sugar kinase N-terminal" evidence="7">
    <location>
        <begin position="3"/>
        <end position="224"/>
    </location>
</feature>
<keyword evidence="4 9" id="KW-0418">Kinase</keyword>
<proteinExistence type="inferred from homology"/>
<keyword evidence="2" id="KW-0808">Transferase</keyword>
<evidence type="ECO:0000256" key="6">
    <source>
        <dbReference type="ARBA" id="ARBA00023277"/>
    </source>
</evidence>
<comment type="similarity">
    <text evidence="1">Belongs to the four-carbon acid sugar kinase family.</text>
</comment>
<evidence type="ECO:0000256" key="1">
    <source>
        <dbReference type="ARBA" id="ARBA00005715"/>
    </source>
</evidence>
<gene>
    <name evidence="9" type="ORF">H7C18_07115</name>
</gene>
<dbReference type="Pfam" id="PF07005">
    <property type="entry name" value="SBD_N"/>
    <property type="match status" value="1"/>
</dbReference>
<reference evidence="9 10" key="1">
    <citation type="submission" date="2020-08" db="EMBL/GenBank/DDBJ databases">
        <title>Cohnella phylogeny.</title>
        <authorList>
            <person name="Dunlap C."/>
        </authorList>
    </citation>
    <scope>NUCLEOTIDE SEQUENCE [LARGE SCALE GENOMIC DNA]</scope>
    <source>
        <strain evidence="9 10">CBP 2801</strain>
    </source>
</reference>
<dbReference type="Gene3D" id="3.40.50.10840">
    <property type="entry name" value="Putative sugar-binding, N-terminal domain"/>
    <property type="match status" value="1"/>
</dbReference>
<evidence type="ECO:0000256" key="3">
    <source>
        <dbReference type="ARBA" id="ARBA00022741"/>
    </source>
</evidence>
<keyword evidence="6" id="KW-0119">Carbohydrate metabolism</keyword>
<dbReference type="InterPro" id="IPR037051">
    <property type="entry name" value="4-carb_acid_sugar_kinase_N_sf"/>
</dbReference>